<sequence length="78" mass="8669">QLIIEGFDHLFIPYALSLKASLDKQISKLEELDKAKDQFLASISHELRSPLNSIVGWTDLALMDVGNVDRMTDALGVI</sequence>
<dbReference type="AlphaFoldDB" id="A0AA41X4R6"/>
<reference evidence="7" key="1">
    <citation type="submission" date="2022-07" db="EMBL/GenBank/DDBJ databases">
        <title>Characterization of the Novel Bacterium Alteromonas immobilis LMIT006 and Alteromonas gregis LMIT007.</title>
        <authorList>
            <person name="Lin X."/>
        </authorList>
    </citation>
    <scope>NUCLEOTIDE SEQUENCE</scope>
    <source>
        <strain evidence="7">LMIT007</strain>
    </source>
</reference>
<dbReference type="GO" id="GO:0000155">
    <property type="term" value="F:phosphorelay sensor kinase activity"/>
    <property type="evidence" value="ECO:0007669"/>
    <property type="project" value="InterPro"/>
</dbReference>
<evidence type="ECO:0000256" key="1">
    <source>
        <dbReference type="ARBA" id="ARBA00000085"/>
    </source>
</evidence>
<dbReference type="CDD" id="cd00082">
    <property type="entry name" value="HisKA"/>
    <property type="match status" value="1"/>
</dbReference>
<dbReference type="Proteomes" id="UP001165413">
    <property type="component" value="Unassembled WGS sequence"/>
</dbReference>
<evidence type="ECO:0000259" key="6">
    <source>
        <dbReference type="Pfam" id="PF00512"/>
    </source>
</evidence>
<dbReference type="Gene3D" id="1.10.287.130">
    <property type="match status" value="1"/>
</dbReference>
<dbReference type="InterPro" id="IPR036097">
    <property type="entry name" value="HisK_dim/P_sf"/>
</dbReference>
<comment type="caution">
    <text evidence="7">The sequence shown here is derived from an EMBL/GenBank/DDBJ whole genome shotgun (WGS) entry which is preliminary data.</text>
</comment>
<feature type="non-terminal residue" evidence="7">
    <location>
        <position position="78"/>
    </location>
</feature>
<dbReference type="PANTHER" id="PTHR43711">
    <property type="entry name" value="TWO-COMPONENT HISTIDINE KINASE"/>
    <property type="match status" value="1"/>
</dbReference>
<evidence type="ECO:0000313" key="8">
    <source>
        <dbReference type="Proteomes" id="UP001165413"/>
    </source>
</evidence>
<dbReference type="Pfam" id="PF00512">
    <property type="entry name" value="HisKA"/>
    <property type="match status" value="1"/>
</dbReference>
<evidence type="ECO:0000256" key="3">
    <source>
        <dbReference type="ARBA" id="ARBA00022679"/>
    </source>
</evidence>
<keyword evidence="5" id="KW-0902">Two-component regulatory system</keyword>
<gene>
    <name evidence="7" type="ORF">NLF92_13795</name>
</gene>
<dbReference type="SUPFAM" id="SSF47384">
    <property type="entry name" value="Homodimeric domain of signal transducing histidine kinase"/>
    <property type="match status" value="1"/>
</dbReference>
<protein>
    <recommendedName>
        <fullName evidence="2">histidine kinase</fullName>
        <ecNumber evidence="2">2.7.13.3</ecNumber>
    </recommendedName>
</protein>
<organism evidence="7 8">
    <name type="scientific">Opacimonas viscosa</name>
    <dbReference type="NCBI Taxonomy" id="2961944"/>
    <lineage>
        <taxon>Bacteria</taxon>
        <taxon>Pseudomonadati</taxon>
        <taxon>Pseudomonadota</taxon>
        <taxon>Gammaproteobacteria</taxon>
        <taxon>Alteromonadales</taxon>
        <taxon>Alteromonadaceae</taxon>
        <taxon>Opacimonas</taxon>
    </lineage>
</organism>
<accession>A0AA41X4R6</accession>
<dbReference type="EMBL" id="JANATA010000330">
    <property type="protein sequence ID" value="MCP3430008.1"/>
    <property type="molecule type" value="Genomic_DNA"/>
</dbReference>
<name>A0AA41X4R6_9ALTE</name>
<feature type="domain" description="Signal transduction histidine kinase dimerisation/phosphoacceptor" evidence="6">
    <location>
        <begin position="35"/>
        <end position="64"/>
    </location>
</feature>
<proteinExistence type="predicted"/>
<evidence type="ECO:0000256" key="5">
    <source>
        <dbReference type="ARBA" id="ARBA00023012"/>
    </source>
</evidence>
<evidence type="ECO:0000313" key="7">
    <source>
        <dbReference type="EMBL" id="MCP3430008.1"/>
    </source>
</evidence>
<evidence type="ECO:0000256" key="2">
    <source>
        <dbReference type="ARBA" id="ARBA00012438"/>
    </source>
</evidence>
<keyword evidence="3" id="KW-0808">Transferase</keyword>
<dbReference type="RefSeq" id="WP_284700450.1">
    <property type="nucleotide sequence ID" value="NZ_JANATA010000330.1"/>
</dbReference>
<comment type="catalytic activity">
    <reaction evidence="1">
        <text>ATP + protein L-histidine = ADP + protein N-phospho-L-histidine.</text>
        <dbReference type="EC" id="2.7.13.3"/>
    </reaction>
</comment>
<dbReference type="InterPro" id="IPR050736">
    <property type="entry name" value="Sensor_HK_Regulatory"/>
</dbReference>
<feature type="non-terminal residue" evidence="7">
    <location>
        <position position="1"/>
    </location>
</feature>
<dbReference type="PANTHER" id="PTHR43711:SF1">
    <property type="entry name" value="HISTIDINE KINASE 1"/>
    <property type="match status" value="1"/>
</dbReference>
<dbReference type="EC" id="2.7.13.3" evidence="2"/>
<dbReference type="InterPro" id="IPR003661">
    <property type="entry name" value="HisK_dim/P_dom"/>
</dbReference>
<evidence type="ECO:0000256" key="4">
    <source>
        <dbReference type="ARBA" id="ARBA00022777"/>
    </source>
</evidence>
<keyword evidence="4" id="KW-0418">Kinase</keyword>
<keyword evidence="8" id="KW-1185">Reference proteome</keyword>